<feature type="compositionally biased region" description="Basic residues" evidence="1">
    <location>
        <begin position="54"/>
        <end position="65"/>
    </location>
</feature>
<evidence type="ECO:0000256" key="1">
    <source>
        <dbReference type="SAM" id="MobiDB-lite"/>
    </source>
</evidence>
<dbReference type="InParanoid" id="A0A165GWG5"/>
<keyword evidence="3" id="KW-1185">Reference proteome</keyword>
<evidence type="ECO:0000313" key="3">
    <source>
        <dbReference type="Proteomes" id="UP000076842"/>
    </source>
</evidence>
<accession>A0A165GWG5</accession>
<reference evidence="2 3" key="1">
    <citation type="journal article" date="2016" name="Mol. Biol. Evol.">
        <title>Comparative Genomics of Early-Diverging Mushroom-Forming Fungi Provides Insights into the Origins of Lignocellulose Decay Capabilities.</title>
        <authorList>
            <person name="Nagy L.G."/>
            <person name="Riley R."/>
            <person name="Tritt A."/>
            <person name="Adam C."/>
            <person name="Daum C."/>
            <person name="Floudas D."/>
            <person name="Sun H."/>
            <person name="Yadav J.S."/>
            <person name="Pangilinan J."/>
            <person name="Larsson K.H."/>
            <person name="Matsuura K."/>
            <person name="Barry K."/>
            <person name="Labutti K."/>
            <person name="Kuo R."/>
            <person name="Ohm R.A."/>
            <person name="Bhattacharya S.S."/>
            <person name="Shirouzu T."/>
            <person name="Yoshinaga Y."/>
            <person name="Martin F.M."/>
            <person name="Grigoriev I.V."/>
            <person name="Hibbett D.S."/>
        </authorList>
    </citation>
    <scope>NUCLEOTIDE SEQUENCE [LARGE SCALE GENOMIC DNA]</scope>
    <source>
        <strain evidence="2 3">HHB12733</strain>
    </source>
</reference>
<proteinExistence type="predicted"/>
<sequence length="91" mass="10140">MKLSVEKLSLAIAASSECLDRLRRSNEHSPVSASQTTSREPPVSPGENPYSQHRPNKRESPKKRPRSDDDPTSIEVSPPRRRRGPVDEAVP</sequence>
<feature type="region of interest" description="Disordered" evidence="1">
    <location>
        <begin position="19"/>
        <end position="91"/>
    </location>
</feature>
<dbReference type="Proteomes" id="UP000076842">
    <property type="component" value="Unassembled WGS sequence"/>
</dbReference>
<feature type="compositionally biased region" description="Polar residues" evidence="1">
    <location>
        <begin position="28"/>
        <end position="39"/>
    </location>
</feature>
<dbReference type="AlphaFoldDB" id="A0A165GWG5"/>
<dbReference type="EMBL" id="KV423949">
    <property type="protein sequence ID" value="KZT58574.1"/>
    <property type="molecule type" value="Genomic_DNA"/>
</dbReference>
<evidence type="ECO:0000313" key="2">
    <source>
        <dbReference type="EMBL" id="KZT58574.1"/>
    </source>
</evidence>
<protein>
    <submittedName>
        <fullName evidence="2">Uncharacterized protein</fullName>
    </submittedName>
</protein>
<organism evidence="2 3">
    <name type="scientific">Calocera cornea HHB12733</name>
    <dbReference type="NCBI Taxonomy" id="1353952"/>
    <lineage>
        <taxon>Eukaryota</taxon>
        <taxon>Fungi</taxon>
        <taxon>Dikarya</taxon>
        <taxon>Basidiomycota</taxon>
        <taxon>Agaricomycotina</taxon>
        <taxon>Dacrymycetes</taxon>
        <taxon>Dacrymycetales</taxon>
        <taxon>Dacrymycetaceae</taxon>
        <taxon>Calocera</taxon>
    </lineage>
</organism>
<gene>
    <name evidence="2" type="ORF">CALCODRAFT_494670</name>
</gene>
<name>A0A165GWG5_9BASI</name>